<evidence type="ECO:0000313" key="1">
    <source>
        <dbReference type="EMBL" id="SBW19496.1"/>
    </source>
</evidence>
<keyword evidence="2" id="KW-1185">Reference proteome</keyword>
<dbReference type="AlphaFoldDB" id="A0A1C3NVM3"/>
<protein>
    <submittedName>
        <fullName evidence="1">Uncharacterized protein</fullName>
    </submittedName>
</protein>
<evidence type="ECO:0000313" key="2">
    <source>
        <dbReference type="Proteomes" id="UP000199013"/>
    </source>
</evidence>
<dbReference type="EMBL" id="FLUV01000589">
    <property type="protein sequence ID" value="SBW19496.1"/>
    <property type="molecule type" value="Genomic_DNA"/>
</dbReference>
<dbReference type="Proteomes" id="UP000199013">
    <property type="component" value="Unassembled WGS sequence"/>
</dbReference>
<organism evidence="1 2">
    <name type="scientific">Candidatus Protofrankia californiensis</name>
    <dbReference type="NCBI Taxonomy" id="1839754"/>
    <lineage>
        <taxon>Bacteria</taxon>
        <taxon>Bacillati</taxon>
        <taxon>Actinomycetota</taxon>
        <taxon>Actinomycetes</taxon>
        <taxon>Frankiales</taxon>
        <taxon>Frankiaceae</taxon>
        <taxon>Protofrankia</taxon>
    </lineage>
</organism>
<reference evidence="2" key="1">
    <citation type="submission" date="2016-02" db="EMBL/GenBank/DDBJ databases">
        <authorList>
            <person name="Wibberg D."/>
        </authorList>
    </citation>
    <scope>NUCLEOTIDE SEQUENCE [LARGE SCALE GENOMIC DNA]</scope>
</reference>
<name>A0A1C3NVM3_9ACTN</name>
<sequence>MVVCGGVDWTRVLSAPRRACHWCSLREEPDDPAAPHLPEDAQRELARILSGVPGR</sequence>
<gene>
    <name evidence="1" type="ORF">FDG2_1414</name>
</gene>
<accession>A0A1C3NVM3</accession>
<proteinExistence type="predicted"/>